<sequence>MNNRWQRILIQKKDLLKFFIV</sequence>
<dbReference type="AlphaFoldDB" id="A0A0A9AR08"/>
<dbReference type="EMBL" id="GBRH01243741">
    <property type="protein sequence ID" value="JAD54154.1"/>
    <property type="molecule type" value="Transcribed_RNA"/>
</dbReference>
<reference evidence="1" key="1">
    <citation type="submission" date="2014-09" db="EMBL/GenBank/DDBJ databases">
        <authorList>
            <person name="Magalhaes I.L.F."/>
            <person name="Oliveira U."/>
            <person name="Santos F.R."/>
            <person name="Vidigal T.H.D.A."/>
            <person name="Brescovit A.D."/>
            <person name="Santos A.J."/>
        </authorList>
    </citation>
    <scope>NUCLEOTIDE SEQUENCE</scope>
    <source>
        <tissue evidence="1">Shoot tissue taken approximately 20 cm above the soil surface</tissue>
    </source>
</reference>
<proteinExistence type="predicted"/>
<accession>A0A0A9AR08</accession>
<protein>
    <submittedName>
        <fullName evidence="1">Uncharacterized protein</fullName>
    </submittedName>
</protein>
<reference evidence="1" key="2">
    <citation type="journal article" date="2015" name="Data Brief">
        <title>Shoot transcriptome of the giant reed, Arundo donax.</title>
        <authorList>
            <person name="Barrero R.A."/>
            <person name="Guerrero F.D."/>
            <person name="Moolhuijzen P."/>
            <person name="Goolsby J.A."/>
            <person name="Tidwell J."/>
            <person name="Bellgard S.E."/>
            <person name="Bellgard M.I."/>
        </authorList>
    </citation>
    <scope>NUCLEOTIDE SEQUENCE</scope>
    <source>
        <tissue evidence="1">Shoot tissue taken approximately 20 cm above the soil surface</tissue>
    </source>
</reference>
<evidence type="ECO:0000313" key="1">
    <source>
        <dbReference type="EMBL" id="JAD54154.1"/>
    </source>
</evidence>
<organism evidence="1">
    <name type="scientific">Arundo donax</name>
    <name type="common">Giant reed</name>
    <name type="synonym">Donax arundinaceus</name>
    <dbReference type="NCBI Taxonomy" id="35708"/>
    <lineage>
        <taxon>Eukaryota</taxon>
        <taxon>Viridiplantae</taxon>
        <taxon>Streptophyta</taxon>
        <taxon>Embryophyta</taxon>
        <taxon>Tracheophyta</taxon>
        <taxon>Spermatophyta</taxon>
        <taxon>Magnoliopsida</taxon>
        <taxon>Liliopsida</taxon>
        <taxon>Poales</taxon>
        <taxon>Poaceae</taxon>
        <taxon>PACMAD clade</taxon>
        <taxon>Arundinoideae</taxon>
        <taxon>Arundineae</taxon>
        <taxon>Arundo</taxon>
    </lineage>
</organism>
<name>A0A0A9AR08_ARUDO</name>